<keyword evidence="3" id="KW-1185">Reference proteome</keyword>
<dbReference type="EMBL" id="WTVN01000014">
    <property type="protein sequence ID" value="NMG44251.1"/>
    <property type="molecule type" value="Genomic_DNA"/>
</dbReference>
<organism evidence="2 3">
    <name type="scientific">Aromatoleum toluvorans</name>
    <dbReference type="NCBI Taxonomy" id="92002"/>
    <lineage>
        <taxon>Bacteria</taxon>
        <taxon>Pseudomonadati</taxon>
        <taxon>Pseudomonadota</taxon>
        <taxon>Betaproteobacteria</taxon>
        <taxon>Rhodocyclales</taxon>
        <taxon>Rhodocyclaceae</taxon>
        <taxon>Aromatoleum</taxon>
    </lineage>
</organism>
<evidence type="ECO:0000313" key="3">
    <source>
        <dbReference type="Proteomes" id="UP000623795"/>
    </source>
</evidence>
<evidence type="ECO:0000313" key="2">
    <source>
        <dbReference type="EMBL" id="NMG44251.1"/>
    </source>
</evidence>
<dbReference type="PANTHER" id="PTHR42793">
    <property type="entry name" value="COA BINDING DOMAIN CONTAINING PROTEIN"/>
    <property type="match status" value="1"/>
</dbReference>
<dbReference type="SMART" id="SM00881">
    <property type="entry name" value="CoA_binding"/>
    <property type="match status" value="1"/>
</dbReference>
<dbReference type="Gene3D" id="3.30.470.20">
    <property type="entry name" value="ATP-grasp fold, B domain"/>
    <property type="match status" value="1"/>
</dbReference>
<dbReference type="InterPro" id="IPR036291">
    <property type="entry name" value="NAD(P)-bd_dom_sf"/>
</dbReference>
<feature type="domain" description="CoA-binding" evidence="1">
    <location>
        <begin position="202"/>
        <end position="299"/>
    </location>
</feature>
<dbReference type="Proteomes" id="UP000623795">
    <property type="component" value="Unassembled WGS sequence"/>
</dbReference>
<dbReference type="RefSeq" id="WP_169256120.1">
    <property type="nucleotide sequence ID" value="NZ_WTVN01000014.1"/>
</dbReference>
<dbReference type="PANTHER" id="PTHR42793:SF1">
    <property type="entry name" value="PEPTIDYL-LYSINE N-ACETYLTRANSFERASE PATZ"/>
    <property type="match status" value="1"/>
</dbReference>
<dbReference type="InterPro" id="IPR003781">
    <property type="entry name" value="CoA-bd"/>
</dbReference>
<dbReference type="InterPro" id="IPR016102">
    <property type="entry name" value="Succinyl-CoA_synth-like"/>
</dbReference>
<dbReference type="Gene3D" id="3.40.50.261">
    <property type="entry name" value="Succinyl-CoA synthetase domains"/>
    <property type="match status" value="2"/>
</dbReference>
<dbReference type="SUPFAM" id="SSF51735">
    <property type="entry name" value="NAD(P)-binding Rossmann-fold domains"/>
    <property type="match status" value="1"/>
</dbReference>
<reference evidence="2 3" key="1">
    <citation type="submission" date="2019-12" db="EMBL/GenBank/DDBJ databases">
        <title>Comparative genomics gives insights into the taxonomy of the Azoarcus-Aromatoleum group and reveals separate origins of nif in the plant-associated Azoarcus and non-plant-associated Aromatoleum sub-groups.</title>
        <authorList>
            <person name="Lafos M."/>
            <person name="Maluk M."/>
            <person name="Batista M."/>
            <person name="Junghare M."/>
            <person name="Carmona M."/>
            <person name="Faoro H."/>
            <person name="Cruz L.M."/>
            <person name="Battistoni F."/>
            <person name="De Souza E."/>
            <person name="Pedrosa F."/>
            <person name="Chen W.-M."/>
            <person name="Poole P.S."/>
            <person name="Dixon R.A."/>
            <person name="James E.K."/>
        </authorList>
    </citation>
    <scope>NUCLEOTIDE SEQUENCE [LARGE SCALE GENOMIC DNA]</scope>
    <source>
        <strain evidence="2 3">Td21</strain>
    </source>
</reference>
<name>A0ABX1PXS0_9RHOO</name>
<comment type="caution">
    <text evidence="2">The sequence shown here is derived from an EMBL/GenBank/DDBJ whole genome shotgun (WGS) entry which is preliminary data.</text>
</comment>
<proteinExistence type="predicted"/>
<dbReference type="Pfam" id="PF13607">
    <property type="entry name" value="Succ_CoA_lig"/>
    <property type="match status" value="1"/>
</dbReference>
<dbReference type="InterPro" id="IPR032875">
    <property type="entry name" value="Succ_CoA_lig_flav_dom"/>
</dbReference>
<accession>A0ABX1PXS0</accession>
<evidence type="ECO:0000259" key="1">
    <source>
        <dbReference type="SMART" id="SM00881"/>
    </source>
</evidence>
<dbReference type="SUPFAM" id="SSF52210">
    <property type="entry name" value="Succinyl-CoA synthetase domains"/>
    <property type="match status" value="2"/>
</dbReference>
<protein>
    <submittedName>
        <fullName evidence="2">CoA-binding protein</fullName>
    </submittedName>
</protein>
<sequence length="694" mass="73695">MNDRTTISPGDALNAATGDLFRQAAADGRDALNADELQRFVASFGAALAEGVPGGVDLRIALENTREFGMILTAGAGGLDGALDRANFRKDRAAVSASVDLTDAADFLRLFRRTVAYQKMAALAQRDGRRAPDPVLEFCFGLMLGLGREFSAQNPQAGFVIRYIELDQVQFAKKPTVGVARVEFGKPVAGRLPRPLHKIDKLIHPQSIGIVGVSASGMNFGRIILKNLMGSGYAKDRLTIIRPGETEIDGVRCVESLRALPAKLDLLIVAVPNDAVYALVDEIIESDAVESVMLIPGGLGETAKSREPAAALAAKINAAHANPGGGPVFLGANCLGVVSHPGGYDSWFIPLERLPKPQKKAQRNSVMLSQSGAFMITRISQNPWLDPAYMLALGNQTDLTHGDMLNFFAEREGIDTLGIYIEGFKDGDGLDFARAVRKAVLNGKQVVVYKSGRTDAGAGGVMGHTASIAGDPVLFEAVLRQAGAIVAEDFNTFDDLFYIAGALHGKKVGKRLGAISGAGFEAVGIADSIATETFSLEMGALEAATVERVQSILAAKRLDALVEVRNPIDINPGADDGVHLQITEAFLDDPDIDAVVVGLDPTAPSIRGLETSKLRPGYDLSDPQGTVHIYPPLAARSDKPVIGIVDGGSLYDAMAAKLMDQGVCVFRNSGRGTKALARYVEARVEADAIRERNK</sequence>
<gene>
    <name evidence="2" type="ORF">GPA22_10985</name>
</gene>
<dbReference type="Gene3D" id="3.40.50.720">
    <property type="entry name" value="NAD(P)-binding Rossmann-like Domain"/>
    <property type="match status" value="1"/>
</dbReference>
<dbReference type="Pfam" id="PF13380">
    <property type="entry name" value="CoA_binding_2"/>
    <property type="match status" value="1"/>
</dbReference>